<dbReference type="PANTHER" id="PTHR24006:SF937">
    <property type="entry name" value="UBIQUITIN CARBOXYL-TERMINAL HYDROLASE"/>
    <property type="match status" value="1"/>
</dbReference>
<dbReference type="GO" id="GO:0005829">
    <property type="term" value="C:cytosol"/>
    <property type="evidence" value="ECO:0007669"/>
    <property type="project" value="TreeGrafter"/>
</dbReference>
<comment type="catalytic activity">
    <reaction evidence="5">
        <text>Thiol-dependent hydrolysis of ester, thioester, amide, peptide and isopeptide bonds formed by the C-terminal Gly of ubiquitin (a 76-residue protein attached to proteins as an intracellular targeting signal).</text>
        <dbReference type="EC" id="3.4.19.12"/>
    </reaction>
</comment>
<comment type="similarity">
    <text evidence="5">Belongs to the peptidase C19 family.</text>
</comment>
<dbReference type="SUPFAM" id="SSF54001">
    <property type="entry name" value="Cysteine proteinases"/>
    <property type="match status" value="1"/>
</dbReference>
<keyword evidence="5" id="KW-0833">Ubl conjugation pathway</keyword>
<dbReference type="PROSITE" id="PS50271">
    <property type="entry name" value="ZF_UBP"/>
    <property type="match status" value="1"/>
</dbReference>
<accession>A0A165C5Z3</accession>
<dbReference type="InterPro" id="IPR028889">
    <property type="entry name" value="USP"/>
</dbReference>
<evidence type="ECO:0000256" key="1">
    <source>
        <dbReference type="ARBA" id="ARBA00022723"/>
    </source>
</evidence>
<dbReference type="STRING" id="1314781.A0A165C5Z3"/>
<dbReference type="InterPro" id="IPR013083">
    <property type="entry name" value="Znf_RING/FYVE/PHD"/>
</dbReference>
<dbReference type="GO" id="GO:0006508">
    <property type="term" value="P:proteolysis"/>
    <property type="evidence" value="ECO:0007669"/>
    <property type="project" value="UniProtKB-KW"/>
</dbReference>
<keyword evidence="5" id="KW-0378">Hydrolase</keyword>
<keyword evidence="3" id="KW-0862">Zinc</keyword>
<dbReference type="InterPro" id="IPR018200">
    <property type="entry name" value="USP_CS"/>
</dbReference>
<dbReference type="PANTHER" id="PTHR24006">
    <property type="entry name" value="UBIQUITIN CARBOXYL-TERMINAL HYDROLASE"/>
    <property type="match status" value="1"/>
</dbReference>
<dbReference type="InterPro" id="IPR001394">
    <property type="entry name" value="Peptidase_C19_UCH"/>
</dbReference>
<dbReference type="PROSITE" id="PS50235">
    <property type="entry name" value="USP_3"/>
    <property type="match status" value="1"/>
</dbReference>
<dbReference type="FunCoup" id="A0A165C5Z3">
    <property type="interactions" value="244"/>
</dbReference>
<evidence type="ECO:0000259" key="7">
    <source>
        <dbReference type="PROSITE" id="PS50271"/>
    </source>
</evidence>
<evidence type="ECO:0000256" key="4">
    <source>
        <dbReference type="PROSITE-ProRule" id="PRU00502"/>
    </source>
</evidence>
<dbReference type="InterPro" id="IPR038765">
    <property type="entry name" value="Papain-like_cys_pep_sf"/>
</dbReference>
<dbReference type="Pfam" id="PF00443">
    <property type="entry name" value="UCH"/>
    <property type="match status" value="1"/>
</dbReference>
<gene>
    <name evidence="8" type="ORF">EXIGLDRAFT_779216</name>
</gene>
<sequence>MATPSPWVCLQCQLSACWTGSASHIVAHLRETGHGFAVQAKTGALWCTKCETVVLSRRLTSERAAVVHKEEEARTYFQGDGKKGREAYTPWKPDAKDAGLLRGITTVPCRAHRGILNLGNTCYLNCILQTFLHNPLLRNYFLADKHNSKACERAPPCISCELDKLFSEVYSTTTNGPFAPTSLLHATWTIGKDVNLSGYAQHDAHEAFMTLLNALHAHTRGSTSSACNCVVHTLFAGTLQSEVLCARCARPSRTLEAMFDLSLGLAAPVGQMLTLEGCLKRYTRVEKLDARVCGECGASAEATKRMSIRRLPPVLCFQLKRFEHRGTDKSVKIDAHVRFPASINMLPYATPKVSAKGMNKNAGTGPPAMYDYDLFGVVCHEGQLDNGHYTCYARLQDEWYRYDDDKVTHATLRETLAMHGQAYMLCYVKRRLEYRPLDLRPSYVRAREAEIEEEKRRERERELRNQRELEQQLLDLV</sequence>
<evidence type="ECO:0000259" key="6">
    <source>
        <dbReference type="PROSITE" id="PS50235"/>
    </source>
</evidence>
<dbReference type="EMBL" id="KV426360">
    <property type="protein sequence ID" value="KZV81883.1"/>
    <property type="molecule type" value="Genomic_DNA"/>
</dbReference>
<dbReference type="SUPFAM" id="SSF57850">
    <property type="entry name" value="RING/U-box"/>
    <property type="match status" value="1"/>
</dbReference>
<proteinExistence type="inferred from homology"/>
<dbReference type="InterPro" id="IPR050164">
    <property type="entry name" value="Peptidase_C19"/>
</dbReference>
<dbReference type="PROSITE" id="PS00973">
    <property type="entry name" value="USP_2"/>
    <property type="match status" value="1"/>
</dbReference>
<evidence type="ECO:0000313" key="9">
    <source>
        <dbReference type="Proteomes" id="UP000077266"/>
    </source>
</evidence>
<name>A0A165C5Z3_EXIGL</name>
<dbReference type="GO" id="GO:0008270">
    <property type="term" value="F:zinc ion binding"/>
    <property type="evidence" value="ECO:0007669"/>
    <property type="project" value="UniProtKB-KW"/>
</dbReference>
<keyword evidence="5" id="KW-0788">Thiol protease</keyword>
<dbReference type="GO" id="GO:0004843">
    <property type="term" value="F:cysteine-type deubiquitinase activity"/>
    <property type="evidence" value="ECO:0007669"/>
    <property type="project" value="UniProtKB-UniRule"/>
</dbReference>
<keyword evidence="1" id="KW-0479">Metal-binding</keyword>
<dbReference type="InParanoid" id="A0A165C5Z3"/>
<dbReference type="GO" id="GO:0005634">
    <property type="term" value="C:nucleus"/>
    <property type="evidence" value="ECO:0007669"/>
    <property type="project" value="TreeGrafter"/>
</dbReference>
<keyword evidence="2 4" id="KW-0863">Zinc-finger</keyword>
<evidence type="ECO:0000256" key="2">
    <source>
        <dbReference type="ARBA" id="ARBA00022771"/>
    </source>
</evidence>
<reference evidence="8 9" key="1">
    <citation type="journal article" date="2016" name="Mol. Biol. Evol.">
        <title>Comparative Genomics of Early-Diverging Mushroom-Forming Fungi Provides Insights into the Origins of Lignocellulose Decay Capabilities.</title>
        <authorList>
            <person name="Nagy L.G."/>
            <person name="Riley R."/>
            <person name="Tritt A."/>
            <person name="Adam C."/>
            <person name="Daum C."/>
            <person name="Floudas D."/>
            <person name="Sun H."/>
            <person name="Yadav J.S."/>
            <person name="Pangilinan J."/>
            <person name="Larsson K.H."/>
            <person name="Matsuura K."/>
            <person name="Barry K."/>
            <person name="Labutti K."/>
            <person name="Kuo R."/>
            <person name="Ohm R.A."/>
            <person name="Bhattacharya S.S."/>
            <person name="Shirouzu T."/>
            <person name="Yoshinaga Y."/>
            <person name="Martin F.M."/>
            <person name="Grigoriev I.V."/>
            <person name="Hibbett D.S."/>
        </authorList>
    </citation>
    <scope>NUCLEOTIDE SEQUENCE [LARGE SCALE GENOMIC DNA]</scope>
    <source>
        <strain evidence="8 9">HHB12029</strain>
    </source>
</reference>
<dbReference type="Pfam" id="PF02148">
    <property type="entry name" value="zf-UBP"/>
    <property type="match status" value="1"/>
</dbReference>
<dbReference type="Gene3D" id="3.30.40.10">
    <property type="entry name" value="Zinc/RING finger domain, C3HC4 (zinc finger)"/>
    <property type="match status" value="1"/>
</dbReference>
<dbReference type="Proteomes" id="UP000077266">
    <property type="component" value="Unassembled WGS sequence"/>
</dbReference>
<evidence type="ECO:0000256" key="3">
    <source>
        <dbReference type="ARBA" id="ARBA00022833"/>
    </source>
</evidence>
<feature type="domain" description="USP" evidence="6">
    <location>
        <begin position="113"/>
        <end position="430"/>
    </location>
</feature>
<keyword evidence="5" id="KW-0645">Protease</keyword>
<protein>
    <recommendedName>
        <fullName evidence="5">Ubiquitin carboxyl-terminal hydrolase</fullName>
        <ecNumber evidence="5">3.4.19.12</ecNumber>
    </recommendedName>
</protein>
<dbReference type="InterPro" id="IPR001607">
    <property type="entry name" value="Znf_UBP"/>
</dbReference>
<organism evidence="8 9">
    <name type="scientific">Exidia glandulosa HHB12029</name>
    <dbReference type="NCBI Taxonomy" id="1314781"/>
    <lineage>
        <taxon>Eukaryota</taxon>
        <taxon>Fungi</taxon>
        <taxon>Dikarya</taxon>
        <taxon>Basidiomycota</taxon>
        <taxon>Agaricomycotina</taxon>
        <taxon>Agaricomycetes</taxon>
        <taxon>Auriculariales</taxon>
        <taxon>Exidiaceae</taxon>
        <taxon>Exidia</taxon>
    </lineage>
</organism>
<feature type="domain" description="UBP-type" evidence="7">
    <location>
        <begin position="1"/>
        <end position="73"/>
    </location>
</feature>
<evidence type="ECO:0000256" key="5">
    <source>
        <dbReference type="RuleBase" id="RU366025"/>
    </source>
</evidence>
<dbReference type="OrthoDB" id="289038at2759"/>
<dbReference type="GO" id="GO:0016579">
    <property type="term" value="P:protein deubiquitination"/>
    <property type="evidence" value="ECO:0007669"/>
    <property type="project" value="InterPro"/>
</dbReference>
<keyword evidence="9" id="KW-1185">Reference proteome</keyword>
<dbReference type="EC" id="3.4.19.12" evidence="5"/>
<dbReference type="PROSITE" id="PS00972">
    <property type="entry name" value="USP_1"/>
    <property type="match status" value="1"/>
</dbReference>
<dbReference type="Gene3D" id="3.90.70.10">
    <property type="entry name" value="Cysteine proteinases"/>
    <property type="match status" value="1"/>
</dbReference>
<dbReference type="AlphaFoldDB" id="A0A165C5Z3"/>
<evidence type="ECO:0000313" key="8">
    <source>
        <dbReference type="EMBL" id="KZV81883.1"/>
    </source>
</evidence>